<keyword evidence="2" id="KW-1185">Reference proteome</keyword>
<comment type="caution">
    <text evidence="1">The sequence shown here is derived from an EMBL/GenBank/DDBJ whole genome shotgun (WGS) entry which is preliminary data.</text>
</comment>
<gene>
    <name evidence="1" type="ORF">NDU88_000995</name>
</gene>
<dbReference type="Proteomes" id="UP001066276">
    <property type="component" value="Chromosome 4_2"/>
</dbReference>
<proteinExistence type="predicted"/>
<sequence>MADKCVRRAWALLVMAGRMYLVKEEALCPLRPARKAASGVAAAVIACSPPRSGRRQAKMRVGGRAQGGLWEEAMELVWPMG</sequence>
<evidence type="ECO:0000313" key="1">
    <source>
        <dbReference type="EMBL" id="KAJ1160493.1"/>
    </source>
</evidence>
<protein>
    <submittedName>
        <fullName evidence="1">Uncharacterized protein</fullName>
    </submittedName>
</protein>
<accession>A0AAV7S8V0</accession>
<dbReference type="EMBL" id="JANPWB010000008">
    <property type="protein sequence ID" value="KAJ1160493.1"/>
    <property type="molecule type" value="Genomic_DNA"/>
</dbReference>
<dbReference type="AlphaFoldDB" id="A0AAV7S8V0"/>
<organism evidence="1 2">
    <name type="scientific">Pleurodeles waltl</name>
    <name type="common">Iberian ribbed newt</name>
    <dbReference type="NCBI Taxonomy" id="8319"/>
    <lineage>
        <taxon>Eukaryota</taxon>
        <taxon>Metazoa</taxon>
        <taxon>Chordata</taxon>
        <taxon>Craniata</taxon>
        <taxon>Vertebrata</taxon>
        <taxon>Euteleostomi</taxon>
        <taxon>Amphibia</taxon>
        <taxon>Batrachia</taxon>
        <taxon>Caudata</taxon>
        <taxon>Salamandroidea</taxon>
        <taxon>Salamandridae</taxon>
        <taxon>Pleurodelinae</taxon>
        <taxon>Pleurodeles</taxon>
    </lineage>
</organism>
<name>A0AAV7S8V0_PLEWA</name>
<reference evidence="1" key="1">
    <citation type="journal article" date="2022" name="bioRxiv">
        <title>Sequencing and chromosome-scale assembly of the giantPleurodeles waltlgenome.</title>
        <authorList>
            <person name="Brown T."/>
            <person name="Elewa A."/>
            <person name="Iarovenko S."/>
            <person name="Subramanian E."/>
            <person name="Araus A.J."/>
            <person name="Petzold A."/>
            <person name="Susuki M."/>
            <person name="Suzuki K.-i.T."/>
            <person name="Hayashi T."/>
            <person name="Toyoda A."/>
            <person name="Oliveira C."/>
            <person name="Osipova E."/>
            <person name="Leigh N.D."/>
            <person name="Simon A."/>
            <person name="Yun M.H."/>
        </authorList>
    </citation>
    <scope>NUCLEOTIDE SEQUENCE</scope>
    <source>
        <strain evidence="1">20211129_DDA</strain>
        <tissue evidence="1">Liver</tissue>
    </source>
</reference>
<evidence type="ECO:0000313" key="2">
    <source>
        <dbReference type="Proteomes" id="UP001066276"/>
    </source>
</evidence>